<name>A0A7V7TVA7_9HYPH</name>
<dbReference type="EMBL" id="VZDO01000018">
    <property type="protein sequence ID" value="KAB0677221.1"/>
    <property type="molecule type" value="Genomic_DNA"/>
</dbReference>
<dbReference type="PANTHER" id="PTHR43760">
    <property type="entry name" value="ENDORIBONUCLEASE-RELATED"/>
    <property type="match status" value="1"/>
</dbReference>
<dbReference type="Proteomes" id="UP000432089">
    <property type="component" value="Unassembled WGS sequence"/>
</dbReference>
<comment type="caution">
    <text evidence="2">The sequence shown here is derived from an EMBL/GenBank/DDBJ whole genome shotgun (WGS) entry which is preliminary data.</text>
</comment>
<proteinExistence type="predicted"/>
<dbReference type="AlphaFoldDB" id="A0A7V7TVA7"/>
<feature type="domain" description="Endoribonuclease L-PSP/chorismate mutase-like" evidence="1">
    <location>
        <begin position="17"/>
        <end position="141"/>
    </location>
</feature>
<evidence type="ECO:0000259" key="1">
    <source>
        <dbReference type="Pfam" id="PF14588"/>
    </source>
</evidence>
<dbReference type="Gene3D" id="3.30.1330.40">
    <property type="entry name" value="RutC-like"/>
    <property type="match status" value="1"/>
</dbReference>
<accession>A0A7V7TVA7</accession>
<keyword evidence="3" id="KW-1185">Reference proteome</keyword>
<evidence type="ECO:0000313" key="2">
    <source>
        <dbReference type="EMBL" id="KAB0677221.1"/>
    </source>
</evidence>
<dbReference type="SUPFAM" id="SSF55298">
    <property type="entry name" value="YjgF-like"/>
    <property type="match status" value="1"/>
</dbReference>
<dbReference type="Pfam" id="PF14588">
    <property type="entry name" value="YjgF_endoribonc"/>
    <property type="match status" value="1"/>
</dbReference>
<organism evidence="2 3">
    <name type="scientific">Plantimonas leprariae</name>
    <dbReference type="NCBI Taxonomy" id="2615207"/>
    <lineage>
        <taxon>Bacteria</taxon>
        <taxon>Pseudomonadati</taxon>
        <taxon>Pseudomonadota</taxon>
        <taxon>Alphaproteobacteria</taxon>
        <taxon>Hyphomicrobiales</taxon>
        <taxon>Aurantimonadaceae</taxon>
        <taxon>Plantimonas</taxon>
    </lineage>
</organism>
<dbReference type="PANTHER" id="PTHR43760:SF1">
    <property type="entry name" value="ENDORIBONUCLEASE L-PSP_CHORISMATE MUTASE-LIKE DOMAIN-CONTAINING PROTEIN"/>
    <property type="match status" value="1"/>
</dbReference>
<dbReference type="CDD" id="cd02199">
    <property type="entry name" value="YjgF_YER057c_UK114_like_1"/>
    <property type="match status" value="1"/>
</dbReference>
<dbReference type="InterPro" id="IPR013813">
    <property type="entry name" value="Endoribo_LPSP/chorism_mut-like"/>
</dbReference>
<reference evidence="2 3" key="1">
    <citation type="submission" date="2019-09" db="EMBL/GenBank/DDBJ databases">
        <title>YIM 132180 draft genome.</title>
        <authorList>
            <person name="Zhang K."/>
        </authorList>
    </citation>
    <scope>NUCLEOTIDE SEQUENCE [LARGE SCALE GENOMIC DNA]</scope>
    <source>
        <strain evidence="2 3">YIM 132180</strain>
    </source>
</reference>
<gene>
    <name evidence="2" type="ORF">F6X38_19055</name>
</gene>
<evidence type="ECO:0000313" key="3">
    <source>
        <dbReference type="Proteomes" id="UP000432089"/>
    </source>
</evidence>
<sequence length="163" mass="17140">MSTVSMPAAARPSPYDRLAALGIALPPAAPPIANFVTHVREGGLLYLSGQGPREADGRMHTGKVGTEVETRDAYAHARLTGINLLAVMHEALGDLGRVRRVVKLLGMVNASPDFADHPAVINGCSDLLIDVFGERGRHARSAVGFGSLPGRITVEIEAIVAVD</sequence>
<dbReference type="InterPro" id="IPR035959">
    <property type="entry name" value="RutC-like_sf"/>
</dbReference>
<protein>
    <submittedName>
        <fullName evidence="2">RidA family protein</fullName>
    </submittedName>
</protein>